<evidence type="ECO:0000259" key="3">
    <source>
        <dbReference type="Pfam" id="PF00004"/>
    </source>
</evidence>
<dbReference type="GO" id="GO:0005524">
    <property type="term" value="F:ATP binding"/>
    <property type="evidence" value="ECO:0007669"/>
    <property type="project" value="UniProtKB-KW"/>
</dbReference>
<evidence type="ECO:0000313" key="5">
    <source>
        <dbReference type="Proteomes" id="UP000235145"/>
    </source>
</evidence>
<dbReference type="Pfam" id="PF00004">
    <property type="entry name" value="AAA"/>
    <property type="match status" value="1"/>
</dbReference>
<dbReference type="InterPro" id="IPR050221">
    <property type="entry name" value="26S_Proteasome_ATPase"/>
</dbReference>
<evidence type="ECO:0000256" key="2">
    <source>
        <dbReference type="ARBA" id="ARBA00022840"/>
    </source>
</evidence>
<organism evidence="4 5">
    <name type="scientific">Lactuca sativa</name>
    <name type="common">Garden lettuce</name>
    <dbReference type="NCBI Taxonomy" id="4236"/>
    <lineage>
        <taxon>Eukaryota</taxon>
        <taxon>Viridiplantae</taxon>
        <taxon>Streptophyta</taxon>
        <taxon>Embryophyta</taxon>
        <taxon>Tracheophyta</taxon>
        <taxon>Spermatophyta</taxon>
        <taxon>Magnoliopsida</taxon>
        <taxon>eudicotyledons</taxon>
        <taxon>Gunneridae</taxon>
        <taxon>Pentapetalae</taxon>
        <taxon>asterids</taxon>
        <taxon>campanulids</taxon>
        <taxon>Asterales</taxon>
        <taxon>Asteraceae</taxon>
        <taxon>Cichorioideae</taxon>
        <taxon>Cichorieae</taxon>
        <taxon>Lactucinae</taxon>
        <taxon>Lactuca</taxon>
    </lineage>
</organism>
<comment type="caution">
    <text evidence="4">The sequence shown here is derived from an EMBL/GenBank/DDBJ whole genome shotgun (WGS) entry which is preliminary data.</text>
</comment>
<dbReference type="Proteomes" id="UP000235145">
    <property type="component" value="Unassembled WGS sequence"/>
</dbReference>
<dbReference type="PANTHER" id="PTHR23073">
    <property type="entry name" value="26S PROTEASOME REGULATORY SUBUNIT"/>
    <property type="match status" value="1"/>
</dbReference>
<keyword evidence="5" id="KW-1185">Reference proteome</keyword>
<evidence type="ECO:0000313" key="4">
    <source>
        <dbReference type="EMBL" id="KAJ0198137.1"/>
    </source>
</evidence>
<dbReference type="InterPro" id="IPR027417">
    <property type="entry name" value="P-loop_NTPase"/>
</dbReference>
<gene>
    <name evidence="4" type="ORF">LSAT_V11C700348210</name>
</gene>
<feature type="domain" description="ATPase AAA-type core" evidence="3">
    <location>
        <begin position="143"/>
        <end position="231"/>
    </location>
</feature>
<keyword evidence="1" id="KW-0547">Nucleotide-binding</keyword>
<name>A0A9R1X718_LACSA</name>
<dbReference type="EMBL" id="NBSK02000007">
    <property type="protein sequence ID" value="KAJ0198137.1"/>
    <property type="molecule type" value="Genomic_DNA"/>
</dbReference>
<evidence type="ECO:0000256" key="1">
    <source>
        <dbReference type="ARBA" id="ARBA00022741"/>
    </source>
</evidence>
<keyword evidence="2" id="KW-0067">ATP-binding</keyword>
<dbReference type="InterPro" id="IPR003959">
    <property type="entry name" value="ATPase_AAA_core"/>
</dbReference>
<dbReference type="SUPFAM" id="SSF52540">
    <property type="entry name" value="P-loop containing nucleoside triphosphate hydrolases"/>
    <property type="match status" value="1"/>
</dbReference>
<accession>A0A9R1X718</accession>
<reference evidence="4 5" key="1">
    <citation type="journal article" date="2017" name="Nat. Commun.">
        <title>Genome assembly with in vitro proximity ligation data and whole-genome triplication in lettuce.</title>
        <authorList>
            <person name="Reyes-Chin-Wo S."/>
            <person name="Wang Z."/>
            <person name="Yang X."/>
            <person name="Kozik A."/>
            <person name="Arikit S."/>
            <person name="Song C."/>
            <person name="Xia L."/>
            <person name="Froenicke L."/>
            <person name="Lavelle D.O."/>
            <person name="Truco M.J."/>
            <person name="Xia R."/>
            <person name="Zhu S."/>
            <person name="Xu C."/>
            <person name="Xu H."/>
            <person name="Xu X."/>
            <person name="Cox K."/>
            <person name="Korf I."/>
            <person name="Meyers B.C."/>
            <person name="Michelmore R.W."/>
        </authorList>
    </citation>
    <scope>NUCLEOTIDE SEQUENCE [LARGE SCALE GENOMIC DNA]</scope>
    <source>
        <strain evidence="5">cv. Salinas</strain>
        <tissue evidence="4">Seedlings</tissue>
    </source>
</reference>
<sequence>MEFIKQGSFTPEELDALVSVLKLAGTGQNKSMDRRGDNARNSSLDKSVTSLEGMGVKIYGLKEPKLEHSKSEEISWENIAGYSQQKRDIEDTILLALQSPEVYDEIARGTRCKFETNRPRAVLFEGPPVLQNLFPFYIIGLISGTGKTSCARVIANEAGAPLLYVPLEVIMSKYFGESERLLGKVFSLANEIPNGAIIFLDEVDSFATARDSETHEATRRILSVILRQERHDITSCTVYCVMSTDFDYFCFAD</sequence>
<proteinExistence type="predicted"/>
<dbReference type="Gene3D" id="3.40.50.300">
    <property type="entry name" value="P-loop containing nucleotide triphosphate hydrolases"/>
    <property type="match status" value="1"/>
</dbReference>
<dbReference type="GO" id="GO:0016887">
    <property type="term" value="F:ATP hydrolysis activity"/>
    <property type="evidence" value="ECO:0007669"/>
    <property type="project" value="InterPro"/>
</dbReference>
<dbReference type="AlphaFoldDB" id="A0A9R1X718"/>
<protein>
    <recommendedName>
        <fullName evidence="3">ATPase AAA-type core domain-containing protein</fullName>
    </recommendedName>
</protein>